<accession>A0A380FH53</accession>
<evidence type="ECO:0000313" key="2">
    <source>
        <dbReference type="Proteomes" id="UP000255277"/>
    </source>
</evidence>
<dbReference type="Proteomes" id="UP000255277">
    <property type="component" value="Unassembled WGS sequence"/>
</dbReference>
<reference evidence="1 2" key="1">
    <citation type="submission" date="2018-06" db="EMBL/GenBank/DDBJ databases">
        <authorList>
            <consortium name="Pathogen Informatics"/>
            <person name="Doyle S."/>
        </authorList>
    </citation>
    <scope>NUCLEOTIDE SEQUENCE [LARGE SCALE GENOMIC DNA]</scope>
    <source>
        <strain evidence="1 2">NCTC12195</strain>
    </source>
</reference>
<name>A0A380FH53_STAGA</name>
<evidence type="ECO:0000313" key="1">
    <source>
        <dbReference type="EMBL" id="SUM32544.1"/>
    </source>
</evidence>
<organism evidence="1 2">
    <name type="scientific">Staphylococcus gallinarum</name>
    <dbReference type="NCBI Taxonomy" id="1293"/>
    <lineage>
        <taxon>Bacteria</taxon>
        <taxon>Bacillati</taxon>
        <taxon>Bacillota</taxon>
        <taxon>Bacilli</taxon>
        <taxon>Bacillales</taxon>
        <taxon>Staphylococcaceae</taxon>
        <taxon>Staphylococcus</taxon>
    </lineage>
</organism>
<protein>
    <submittedName>
        <fullName evidence="1">Uncharacterized protein</fullName>
    </submittedName>
</protein>
<sequence>MRKESVNSFYKHIHINRQDEYLWFDDKRTTGVSVTLNKYNEIIGFCIITYTTSR</sequence>
<dbReference type="AlphaFoldDB" id="A0A380FH53"/>
<proteinExistence type="predicted"/>
<dbReference type="EMBL" id="UHDK01000001">
    <property type="protein sequence ID" value="SUM32544.1"/>
    <property type="molecule type" value="Genomic_DNA"/>
</dbReference>
<gene>
    <name evidence="1" type="ORF">NCTC12195_01990</name>
</gene>